<dbReference type="PANTHER" id="PTHR43027">
    <property type="entry name" value="DOXORUBICIN RESISTANCE ABC TRANSPORTER PERMEASE PROTEIN DRRC-RELATED"/>
    <property type="match status" value="1"/>
</dbReference>
<keyword evidence="8" id="KW-1185">Reference proteome</keyword>
<dbReference type="RefSeq" id="WP_013658162.1">
    <property type="nucleotide sequence ID" value="NC_015275.1"/>
</dbReference>
<dbReference type="InterPro" id="IPR013525">
    <property type="entry name" value="ABC2_TM"/>
</dbReference>
<dbReference type="AlphaFoldDB" id="F2JPU9"/>
<evidence type="ECO:0000313" key="8">
    <source>
        <dbReference type="Proteomes" id="UP000008467"/>
    </source>
</evidence>
<dbReference type="STRING" id="642492.Clole_3190"/>
<evidence type="ECO:0000259" key="6">
    <source>
        <dbReference type="Pfam" id="PF12698"/>
    </source>
</evidence>
<evidence type="ECO:0000313" key="7">
    <source>
        <dbReference type="EMBL" id="ADZ84884.1"/>
    </source>
</evidence>
<evidence type="ECO:0000256" key="1">
    <source>
        <dbReference type="ARBA" id="ARBA00004141"/>
    </source>
</evidence>
<evidence type="ECO:0000256" key="5">
    <source>
        <dbReference type="SAM" id="Phobius"/>
    </source>
</evidence>
<dbReference type="InterPro" id="IPR052902">
    <property type="entry name" value="ABC-2_transporter"/>
</dbReference>
<accession>F2JPU9</accession>
<feature type="transmembrane region" description="Helical" evidence="5">
    <location>
        <begin position="230"/>
        <end position="257"/>
    </location>
</feature>
<feature type="transmembrane region" description="Helical" evidence="5">
    <location>
        <begin position="12"/>
        <end position="33"/>
    </location>
</feature>
<feature type="transmembrane region" description="Helical" evidence="5">
    <location>
        <begin position="269"/>
        <end position="291"/>
    </location>
</feature>
<organism evidence="7 8">
    <name type="scientific">Cellulosilyticum lentocellum (strain ATCC 49066 / DSM 5427 / NCIMB 11756 / RHM5)</name>
    <name type="common">Clostridium lentocellum</name>
    <dbReference type="NCBI Taxonomy" id="642492"/>
    <lineage>
        <taxon>Bacteria</taxon>
        <taxon>Bacillati</taxon>
        <taxon>Bacillota</taxon>
        <taxon>Clostridia</taxon>
        <taxon>Lachnospirales</taxon>
        <taxon>Cellulosilyticaceae</taxon>
        <taxon>Cellulosilyticum</taxon>
    </lineage>
</organism>
<dbReference type="KEGG" id="cle:Clole_3190"/>
<feature type="transmembrane region" description="Helical" evidence="5">
    <location>
        <begin position="349"/>
        <end position="371"/>
    </location>
</feature>
<evidence type="ECO:0000256" key="2">
    <source>
        <dbReference type="ARBA" id="ARBA00022692"/>
    </source>
</evidence>
<reference evidence="7 8" key="1">
    <citation type="journal article" date="2011" name="J. Bacteriol.">
        <title>Complete genome sequence of the cellulose-degrading bacterium Cellulosilyticum lentocellum.</title>
        <authorList>
            <consortium name="US DOE Joint Genome Institute"/>
            <person name="Miller D.A."/>
            <person name="Suen G."/>
            <person name="Bruce D."/>
            <person name="Copeland A."/>
            <person name="Cheng J.F."/>
            <person name="Detter C."/>
            <person name="Goodwin L.A."/>
            <person name="Han C.S."/>
            <person name="Hauser L.J."/>
            <person name="Land M.L."/>
            <person name="Lapidus A."/>
            <person name="Lucas S."/>
            <person name="Meincke L."/>
            <person name="Pitluck S."/>
            <person name="Tapia R."/>
            <person name="Teshima H."/>
            <person name="Woyke T."/>
            <person name="Fox B.G."/>
            <person name="Angert E.R."/>
            <person name="Currie C.R."/>
        </authorList>
    </citation>
    <scope>NUCLEOTIDE SEQUENCE [LARGE SCALE GENOMIC DNA]</scope>
    <source>
        <strain evidence="8">ATCC 49066 / DSM 5427 / NCIMB 11756 / RHM5</strain>
    </source>
</reference>
<dbReference type="PANTHER" id="PTHR43027:SF1">
    <property type="entry name" value="DOXORUBICIN RESISTANCE ABC TRANSPORTER PERMEASE PROTEIN DRRC-RELATED"/>
    <property type="match status" value="1"/>
</dbReference>
<comment type="subcellular location">
    <subcellularLocation>
        <location evidence="1">Membrane</location>
        <topology evidence="1">Multi-pass membrane protein</topology>
    </subcellularLocation>
</comment>
<evidence type="ECO:0000256" key="4">
    <source>
        <dbReference type="ARBA" id="ARBA00023136"/>
    </source>
</evidence>
<dbReference type="eggNOG" id="COG0842">
    <property type="taxonomic scope" value="Bacteria"/>
</dbReference>
<feature type="transmembrane region" description="Helical" evidence="5">
    <location>
        <begin position="187"/>
        <end position="209"/>
    </location>
</feature>
<gene>
    <name evidence="7" type="ordered locus">Clole_3190</name>
</gene>
<proteinExistence type="predicted"/>
<keyword evidence="2 5" id="KW-0812">Transmembrane</keyword>
<dbReference type="HOGENOM" id="CLU_749462_0_0_9"/>
<keyword evidence="3 5" id="KW-1133">Transmembrane helix</keyword>
<dbReference type="GO" id="GO:0016020">
    <property type="term" value="C:membrane"/>
    <property type="evidence" value="ECO:0007669"/>
    <property type="project" value="UniProtKB-SubCell"/>
</dbReference>
<keyword evidence="4 5" id="KW-0472">Membrane</keyword>
<feature type="domain" description="ABC-2 type transporter transmembrane" evidence="6">
    <location>
        <begin position="18"/>
        <end position="370"/>
    </location>
</feature>
<feature type="transmembrane region" description="Helical" evidence="5">
    <location>
        <begin position="298"/>
        <end position="321"/>
    </location>
</feature>
<sequence length="379" mass="42244">MKNIILNEFKSFLRNPYLIFVLIIFPVVLVYILGSFLEGVQTADQAIGAVHLGYFISKDQADEAEQIKAVQIRSLLETTNEKLNEANVLFEEVSLKEDGLTLLQEQLVDAYLVYEAGSLKLYEGTDVYLNHTVKCMITGMLKQMDVYEIATNSLNTSSFHFDEMQLANEKTYTVSKKLQTQMSMMDYYAIAMTTMTAFFGSIGSCMAFTDEKNSKTINRLIILPQNRFKLFAGKVVGLMPQAILQVTVIMVVSSFVYGASYGKDLASNLLLFALFAGTSVTVSAIGILLSLIFKKSMVVLLFAVNWLLLFFSGIFAMAMAIKPLCDYLPPYILNQAAIKLSLFGESQEVWCIIGVELIITMSVLVLGGIIFSKKQEERG</sequence>
<dbReference type="GO" id="GO:0140359">
    <property type="term" value="F:ABC-type transporter activity"/>
    <property type="evidence" value="ECO:0007669"/>
    <property type="project" value="InterPro"/>
</dbReference>
<dbReference type="Pfam" id="PF12698">
    <property type="entry name" value="ABC2_membrane_3"/>
    <property type="match status" value="1"/>
</dbReference>
<dbReference type="EMBL" id="CP002582">
    <property type="protein sequence ID" value="ADZ84884.1"/>
    <property type="molecule type" value="Genomic_DNA"/>
</dbReference>
<evidence type="ECO:0000256" key="3">
    <source>
        <dbReference type="ARBA" id="ARBA00022989"/>
    </source>
</evidence>
<dbReference type="Proteomes" id="UP000008467">
    <property type="component" value="Chromosome"/>
</dbReference>
<name>F2JPU9_CELLD</name>
<protein>
    <submittedName>
        <fullName evidence="7">ABC-2 type transporter</fullName>
    </submittedName>
</protein>